<organism evidence="1 2">
    <name type="scientific">Clostridium moutaii</name>
    <dbReference type="NCBI Taxonomy" id="3240932"/>
    <lineage>
        <taxon>Bacteria</taxon>
        <taxon>Bacillati</taxon>
        <taxon>Bacillota</taxon>
        <taxon>Clostridia</taxon>
        <taxon>Eubacteriales</taxon>
        <taxon>Clostridiaceae</taxon>
        <taxon>Clostridium</taxon>
    </lineage>
</organism>
<dbReference type="PIRSF" id="PIRSF033736">
    <property type="entry name" value="UCP033763"/>
    <property type="match status" value="1"/>
</dbReference>
<dbReference type="Proteomes" id="UP001564657">
    <property type="component" value="Unassembled WGS sequence"/>
</dbReference>
<accession>A0ABV4BU97</accession>
<evidence type="ECO:0000313" key="1">
    <source>
        <dbReference type="EMBL" id="MEY8000403.1"/>
    </source>
</evidence>
<gene>
    <name evidence="1" type="ORF">AB8U03_09390</name>
</gene>
<dbReference type="EMBL" id="JBGEWD010000007">
    <property type="protein sequence ID" value="MEY8000403.1"/>
    <property type="molecule type" value="Genomic_DNA"/>
</dbReference>
<comment type="caution">
    <text evidence="1">The sequence shown here is derived from an EMBL/GenBank/DDBJ whole genome shotgun (WGS) entry which is preliminary data.</text>
</comment>
<dbReference type="RefSeq" id="WP_369704287.1">
    <property type="nucleotide sequence ID" value="NZ_JBGEWD010000007.1"/>
</dbReference>
<dbReference type="InterPro" id="IPR023476">
    <property type="entry name" value="Pep_tRNA_hydro_II_dom_sf"/>
</dbReference>
<protein>
    <submittedName>
        <fullName evidence="1">DUF2000 domain-containing protein</fullName>
    </submittedName>
</protein>
<evidence type="ECO:0000313" key="2">
    <source>
        <dbReference type="Proteomes" id="UP001564657"/>
    </source>
</evidence>
<proteinExistence type="predicted"/>
<keyword evidence="2" id="KW-1185">Reference proteome</keyword>
<name>A0ABV4BU97_9CLOT</name>
<dbReference type="Pfam" id="PF09391">
    <property type="entry name" value="DUF2000"/>
    <property type="match status" value="1"/>
</dbReference>
<dbReference type="SUPFAM" id="SSF102462">
    <property type="entry name" value="Peptidyl-tRNA hydrolase II"/>
    <property type="match status" value="1"/>
</dbReference>
<dbReference type="Gene3D" id="3.40.1490.10">
    <property type="entry name" value="Bit1"/>
    <property type="match status" value="1"/>
</dbReference>
<dbReference type="InterPro" id="IPR017021">
    <property type="entry name" value="UCP033763"/>
</dbReference>
<reference evidence="1 2" key="1">
    <citation type="submission" date="2024-08" db="EMBL/GenBank/DDBJ databases">
        <title>Clostridium lapicellarii sp. nov., and Clostridium renhuaiense sp. nov., two species isolated from the mud in a fermentation cellar used for producing sauce-flavour Chinese liquors.</title>
        <authorList>
            <person name="Yang F."/>
            <person name="Wang H."/>
            <person name="Chen L.Q."/>
            <person name="Zhou N."/>
            <person name="Lu J.J."/>
            <person name="Pu X.X."/>
            <person name="Wan B."/>
            <person name="Wang L."/>
            <person name="Liu S.J."/>
        </authorList>
    </citation>
    <scope>NUCLEOTIDE SEQUENCE [LARGE SCALE GENOMIC DNA]</scope>
    <source>
        <strain evidence="1 2">MT-5</strain>
    </source>
</reference>
<sequence>MNKQENIKCVMVINEDLPLGVIANASAILGITLGKHIPELVGKDVADASGKKHLGIITIPVPILKGNKEIIRELREKLYTSDFDDVIAVDFSDIAQSCNVYSEYLQKVSTVLEKQHTYFGIAIFGNKKKVNKLTGSMPLLR</sequence>
<dbReference type="InterPro" id="IPR018988">
    <property type="entry name" value="DUF2000"/>
</dbReference>